<name>A0A7V5PPC2_CALAY</name>
<evidence type="ECO:0000256" key="1">
    <source>
        <dbReference type="SAM" id="Phobius"/>
    </source>
</evidence>
<dbReference type="EMBL" id="DROD01000431">
    <property type="protein sequence ID" value="HHJ52792.1"/>
    <property type="molecule type" value="Genomic_DNA"/>
</dbReference>
<reference evidence="2" key="1">
    <citation type="journal article" date="2020" name="mSystems">
        <title>Genome- and Community-Level Interaction Insights into Carbon Utilization and Element Cycling Functions of Hydrothermarchaeota in Hydrothermal Sediment.</title>
        <authorList>
            <person name="Zhou Z."/>
            <person name="Liu Y."/>
            <person name="Xu W."/>
            <person name="Pan J."/>
            <person name="Luo Z.H."/>
            <person name="Li M."/>
        </authorList>
    </citation>
    <scope>NUCLEOTIDE SEQUENCE [LARGE SCALE GENOMIC DNA]</scope>
    <source>
        <strain evidence="2">HyVt-527</strain>
    </source>
</reference>
<sequence>MDHSSVGYWVLSYQLSVISFQLSVVSFQLSVVSFQLSVFSQRRFAPSNFCTNSIKNGSVEY</sequence>
<keyword evidence="1" id="KW-0812">Transmembrane</keyword>
<gene>
    <name evidence="2" type="ORF">ENJ89_06315</name>
</gene>
<comment type="caution">
    <text evidence="2">The sequence shown here is derived from an EMBL/GenBank/DDBJ whole genome shotgun (WGS) entry which is preliminary data.</text>
</comment>
<evidence type="ECO:0000313" key="2">
    <source>
        <dbReference type="EMBL" id="HHJ52792.1"/>
    </source>
</evidence>
<keyword evidence="1" id="KW-0472">Membrane</keyword>
<organism evidence="2">
    <name type="scientific">Caldithrix abyssi</name>
    <dbReference type="NCBI Taxonomy" id="187145"/>
    <lineage>
        <taxon>Bacteria</taxon>
        <taxon>Pseudomonadati</taxon>
        <taxon>Calditrichota</taxon>
        <taxon>Calditrichia</taxon>
        <taxon>Calditrichales</taxon>
        <taxon>Calditrichaceae</taxon>
        <taxon>Caldithrix</taxon>
    </lineage>
</organism>
<accession>A0A7V5PPC2</accession>
<feature type="transmembrane region" description="Helical" evidence="1">
    <location>
        <begin position="20"/>
        <end position="39"/>
    </location>
</feature>
<dbReference type="Proteomes" id="UP000886124">
    <property type="component" value="Unassembled WGS sequence"/>
</dbReference>
<keyword evidence="1" id="KW-1133">Transmembrane helix</keyword>
<protein>
    <submittedName>
        <fullName evidence="2">Uncharacterized protein</fullName>
    </submittedName>
</protein>
<proteinExistence type="predicted"/>
<dbReference type="AlphaFoldDB" id="A0A7V5PPC2"/>